<feature type="transmembrane region" description="Helical" evidence="1">
    <location>
        <begin position="80"/>
        <end position="101"/>
    </location>
</feature>
<protein>
    <recommendedName>
        <fullName evidence="4">DUF2335 domain-containing protein</fullName>
    </recommendedName>
</protein>
<reference evidence="2 3" key="1">
    <citation type="journal article" date="2016" name="Nat. Commun.">
        <title>Thousands of microbial genomes shed light on interconnected biogeochemical processes in an aquifer system.</title>
        <authorList>
            <person name="Anantharaman K."/>
            <person name="Brown C.T."/>
            <person name="Hug L.A."/>
            <person name="Sharon I."/>
            <person name="Castelle C.J."/>
            <person name="Probst A.J."/>
            <person name="Thomas B.C."/>
            <person name="Singh A."/>
            <person name="Wilkins M.J."/>
            <person name="Karaoz U."/>
            <person name="Brodie E.L."/>
            <person name="Williams K.H."/>
            <person name="Hubbard S.S."/>
            <person name="Banfield J.F."/>
        </authorList>
    </citation>
    <scope>NUCLEOTIDE SEQUENCE [LARGE SCALE GENOMIC DNA]</scope>
</reference>
<dbReference type="InterPro" id="IPR019284">
    <property type="entry name" value="RP532"/>
</dbReference>
<accession>A0A1G2A7S2</accession>
<keyword evidence="1" id="KW-0812">Transmembrane</keyword>
<dbReference type="Pfam" id="PF10097">
    <property type="entry name" value="DUF2335"/>
    <property type="match status" value="1"/>
</dbReference>
<keyword evidence="1" id="KW-0472">Membrane</keyword>
<proteinExistence type="predicted"/>
<evidence type="ECO:0000313" key="2">
    <source>
        <dbReference type="EMBL" id="OGY72709.1"/>
    </source>
</evidence>
<organism evidence="2 3">
    <name type="scientific">Candidatus Jacksonbacteria bacterium RIFCSPLOWO2_02_FULL_44_20</name>
    <dbReference type="NCBI Taxonomy" id="1798460"/>
    <lineage>
        <taxon>Bacteria</taxon>
        <taxon>Candidatus Jacksoniibacteriota</taxon>
    </lineage>
</organism>
<comment type="caution">
    <text evidence="2">The sequence shown here is derived from an EMBL/GenBank/DDBJ whole genome shotgun (WGS) entry which is preliminary data.</text>
</comment>
<evidence type="ECO:0000256" key="1">
    <source>
        <dbReference type="SAM" id="Phobius"/>
    </source>
</evidence>
<gene>
    <name evidence="2" type="ORF">A3H61_04685</name>
</gene>
<dbReference type="Proteomes" id="UP000178315">
    <property type="component" value="Unassembled WGS sequence"/>
</dbReference>
<name>A0A1G2A7S2_9BACT</name>
<dbReference type="EMBL" id="MHJU01000025">
    <property type="protein sequence ID" value="OGY72709.1"/>
    <property type="molecule type" value="Genomic_DNA"/>
</dbReference>
<feature type="transmembrane region" description="Helical" evidence="1">
    <location>
        <begin position="107"/>
        <end position="127"/>
    </location>
</feature>
<evidence type="ECO:0008006" key="4">
    <source>
        <dbReference type="Google" id="ProtNLM"/>
    </source>
</evidence>
<dbReference type="AlphaFoldDB" id="A0A1G2A7S2"/>
<evidence type="ECO:0000313" key="3">
    <source>
        <dbReference type="Proteomes" id="UP000178315"/>
    </source>
</evidence>
<sequence>MEKNKEYYNNNLSINAQKTSVTRVHFSGPLPDPMVLDQYEKILPGSADRIIKLAEKQSEHRIEIEKKVINSNIKKSEKGLLYGLVIGIATLISATLIGIFGKNTASYILSGIIGAGGLGSLVTVFIYGKNETRKERATRREETFIAKKNGN</sequence>
<keyword evidence="1" id="KW-1133">Transmembrane helix</keyword>